<dbReference type="InterPro" id="IPR057670">
    <property type="entry name" value="SH3_retrovirus"/>
</dbReference>
<dbReference type="AlphaFoldDB" id="A0AAV3PI57"/>
<dbReference type="GO" id="GO:0015074">
    <property type="term" value="P:DNA integration"/>
    <property type="evidence" value="ECO:0007669"/>
    <property type="project" value="InterPro"/>
</dbReference>
<dbReference type="InterPro" id="IPR025724">
    <property type="entry name" value="GAG-pre-integrase_dom"/>
</dbReference>
<dbReference type="InterPro" id="IPR039537">
    <property type="entry name" value="Retrotran_Ty1/copia-like"/>
</dbReference>
<evidence type="ECO:0000259" key="1">
    <source>
        <dbReference type="PROSITE" id="PS50994"/>
    </source>
</evidence>
<dbReference type="InterPro" id="IPR001584">
    <property type="entry name" value="Integrase_cat-core"/>
</dbReference>
<dbReference type="InterPro" id="IPR036397">
    <property type="entry name" value="RNaseH_sf"/>
</dbReference>
<gene>
    <name evidence="2" type="ORF">LIER_09038</name>
</gene>
<dbReference type="PANTHER" id="PTHR42648">
    <property type="entry name" value="TRANSPOSASE, PUTATIVE-RELATED"/>
    <property type="match status" value="1"/>
</dbReference>
<sequence>MELWHNRMGHMGEKGLKVLSKRDIIPKFEDVYVSKCTHCLMGKKHRVSFNKQAQRKSKVLELVYSDLCGPMKASMLGGCSYFVTFMDEYSRKLWAYPLRTKDQVCDNGGKYIGLFDQYCKEHGIRHEKIVPKTPQQNELAERMNRTIVEKIRCMFSHSNLPPTLWGEALCAAKHIINLLPTTILEGDVPEEVRSGRNVSYKHLRVFGCRAFVHVSKDERTKLDNKSRKCVYLSYGDDKFSHKLFDPVTKNVVGSRDVVFFEDQTIKDFDREVQVET</sequence>
<proteinExistence type="predicted"/>
<dbReference type="Pfam" id="PF25597">
    <property type="entry name" value="SH3_retrovirus"/>
    <property type="match status" value="1"/>
</dbReference>
<dbReference type="PANTHER" id="PTHR42648:SF28">
    <property type="entry name" value="TRANSPOSON-ENCODED PROTEIN WITH RIBONUCLEASE H-LIKE AND RETROVIRUS ZINC FINGER-LIKE DOMAINS"/>
    <property type="match status" value="1"/>
</dbReference>
<reference evidence="2 3" key="1">
    <citation type="submission" date="2024-01" db="EMBL/GenBank/DDBJ databases">
        <title>The complete chloroplast genome sequence of Lithospermum erythrorhizon: insights into the phylogenetic relationship among Boraginaceae species and the maternal lineages of purple gromwells.</title>
        <authorList>
            <person name="Okada T."/>
            <person name="Watanabe K."/>
        </authorList>
    </citation>
    <scope>NUCLEOTIDE SEQUENCE [LARGE SCALE GENOMIC DNA]</scope>
</reference>
<evidence type="ECO:0000313" key="2">
    <source>
        <dbReference type="EMBL" id="GAA0150005.1"/>
    </source>
</evidence>
<dbReference type="InterPro" id="IPR012337">
    <property type="entry name" value="RNaseH-like_sf"/>
</dbReference>
<dbReference type="Gene3D" id="3.30.420.10">
    <property type="entry name" value="Ribonuclease H-like superfamily/Ribonuclease H"/>
    <property type="match status" value="1"/>
</dbReference>
<protein>
    <recommendedName>
        <fullName evidence="1">Integrase catalytic domain-containing protein</fullName>
    </recommendedName>
</protein>
<evidence type="ECO:0000313" key="3">
    <source>
        <dbReference type="Proteomes" id="UP001454036"/>
    </source>
</evidence>
<organism evidence="2 3">
    <name type="scientific">Lithospermum erythrorhizon</name>
    <name type="common">Purple gromwell</name>
    <name type="synonym">Lithospermum officinale var. erythrorhizon</name>
    <dbReference type="NCBI Taxonomy" id="34254"/>
    <lineage>
        <taxon>Eukaryota</taxon>
        <taxon>Viridiplantae</taxon>
        <taxon>Streptophyta</taxon>
        <taxon>Embryophyta</taxon>
        <taxon>Tracheophyta</taxon>
        <taxon>Spermatophyta</taxon>
        <taxon>Magnoliopsida</taxon>
        <taxon>eudicotyledons</taxon>
        <taxon>Gunneridae</taxon>
        <taxon>Pentapetalae</taxon>
        <taxon>asterids</taxon>
        <taxon>lamiids</taxon>
        <taxon>Boraginales</taxon>
        <taxon>Boraginaceae</taxon>
        <taxon>Boraginoideae</taxon>
        <taxon>Lithospermeae</taxon>
        <taxon>Lithospermum</taxon>
    </lineage>
</organism>
<comment type="caution">
    <text evidence="2">The sequence shown here is derived from an EMBL/GenBank/DDBJ whole genome shotgun (WGS) entry which is preliminary data.</text>
</comment>
<dbReference type="Pfam" id="PF13976">
    <property type="entry name" value="gag_pre-integrs"/>
    <property type="match status" value="1"/>
</dbReference>
<dbReference type="EMBL" id="BAABME010001509">
    <property type="protein sequence ID" value="GAA0150005.1"/>
    <property type="molecule type" value="Genomic_DNA"/>
</dbReference>
<dbReference type="PROSITE" id="PS50994">
    <property type="entry name" value="INTEGRASE"/>
    <property type="match status" value="1"/>
</dbReference>
<name>A0AAV3PI57_LITER</name>
<dbReference type="SUPFAM" id="SSF53098">
    <property type="entry name" value="Ribonuclease H-like"/>
    <property type="match status" value="1"/>
</dbReference>
<dbReference type="Proteomes" id="UP001454036">
    <property type="component" value="Unassembled WGS sequence"/>
</dbReference>
<accession>A0AAV3PI57</accession>
<feature type="domain" description="Integrase catalytic" evidence="1">
    <location>
        <begin position="106"/>
        <end position="197"/>
    </location>
</feature>
<keyword evidence="3" id="KW-1185">Reference proteome</keyword>
<dbReference type="GO" id="GO:0003676">
    <property type="term" value="F:nucleic acid binding"/>
    <property type="evidence" value="ECO:0007669"/>
    <property type="project" value="InterPro"/>
</dbReference>